<reference evidence="1" key="1">
    <citation type="journal article" date="2020" name="Fungal Divers.">
        <title>Resolving the Mortierellaceae phylogeny through synthesis of multi-gene phylogenetics and phylogenomics.</title>
        <authorList>
            <person name="Vandepol N."/>
            <person name="Liber J."/>
            <person name="Desiro A."/>
            <person name="Na H."/>
            <person name="Kennedy M."/>
            <person name="Barry K."/>
            <person name="Grigoriev I.V."/>
            <person name="Miller A.N."/>
            <person name="O'Donnell K."/>
            <person name="Stajich J.E."/>
            <person name="Bonito G."/>
        </authorList>
    </citation>
    <scope>NUCLEOTIDE SEQUENCE</scope>
    <source>
        <strain evidence="1">KOD948</strain>
    </source>
</reference>
<name>A0A9P6PKN9_9FUNG</name>
<evidence type="ECO:0000313" key="1">
    <source>
        <dbReference type="EMBL" id="KAG0247766.1"/>
    </source>
</evidence>
<accession>A0A9P6PKN9</accession>
<evidence type="ECO:0000313" key="2">
    <source>
        <dbReference type="Proteomes" id="UP000726737"/>
    </source>
</evidence>
<organism evidence="1 2">
    <name type="scientific">Mortierella polycephala</name>
    <dbReference type="NCBI Taxonomy" id="41804"/>
    <lineage>
        <taxon>Eukaryota</taxon>
        <taxon>Fungi</taxon>
        <taxon>Fungi incertae sedis</taxon>
        <taxon>Mucoromycota</taxon>
        <taxon>Mortierellomycotina</taxon>
        <taxon>Mortierellomycetes</taxon>
        <taxon>Mortierellales</taxon>
        <taxon>Mortierellaceae</taxon>
        <taxon>Mortierella</taxon>
    </lineage>
</organism>
<dbReference type="Proteomes" id="UP000726737">
    <property type="component" value="Unassembled WGS sequence"/>
</dbReference>
<dbReference type="OrthoDB" id="432970at2759"/>
<dbReference type="EMBL" id="JAAAJA010001223">
    <property type="protein sequence ID" value="KAG0247766.1"/>
    <property type="molecule type" value="Genomic_DNA"/>
</dbReference>
<dbReference type="AlphaFoldDB" id="A0A9P6PKN9"/>
<gene>
    <name evidence="1" type="ORF">BG011_000955</name>
</gene>
<proteinExistence type="predicted"/>
<feature type="non-terminal residue" evidence="1">
    <location>
        <position position="1"/>
    </location>
</feature>
<sequence>PVRNICLRRWPNFGLEKLELEMERGLDEEPQKLEKSDLNEHCKDFLMPMQLRMLGEHIYGRGPGGMNGTAMIQS</sequence>
<protein>
    <submittedName>
        <fullName evidence="1">Uncharacterized protein</fullName>
    </submittedName>
</protein>
<comment type="caution">
    <text evidence="1">The sequence shown here is derived from an EMBL/GenBank/DDBJ whole genome shotgun (WGS) entry which is preliminary data.</text>
</comment>
<keyword evidence="2" id="KW-1185">Reference proteome</keyword>